<organism evidence="1 2">
    <name type="scientific">Wickerhamomyces pijperi</name>
    <name type="common">Yeast</name>
    <name type="synonym">Pichia pijperi</name>
    <dbReference type="NCBI Taxonomy" id="599730"/>
    <lineage>
        <taxon>Eukaryota</taxon>
        <taxon>Fungi</taxon>
        <taxon>Dikarya</taxon>
        <taxon>Ascomycota</taxon>
        <taxon>Saccharomycotina</taxon>
        <taxon>Saccharomycetes</taxon>
        <taxon>Phaffomycetales</taxon>
        <taxon>Wickerhamomycetaceae</taxon>
        <taxon>Wickerhamomyces</taxon>
    </lineage>
</organism>
<protein>
    <submittedName>
        <fullName evidence="1">Uncharacterized protein</fullName>
    </submittedName>
</protein>
<feature type="non-terminal residue" evidence="1">
    <location>
        <position position="1"/>
    </location>
</feature>
<evidence type="ECO:0000313" key="1">
    <source>
        <dbReference type="EMBL" id="KAH3686526.1"/>
    </source>
</evidence>
<keyword evidence="2" id="KW-1185">Reference proteome</keyword>
<accession>A0A9P8TQ44</accession>
<dbReference type="Proteomes" id="UP000774326">
    <property type="component" value="Unassembled WGS sequence"/>
</dbReference>
<dbReference type="OrthoDB" id="10256176at2759"/>
<comment type="caution">
    <text evidence="1">The sequence shown here is derived from an EMBL/GenBank/DDBJ whole genome shotgun (WGS) entry which is preliminary data.</text>
</comment>
<dbReference type="AlphaFoldDB" id="A0A9P8TQ44"/>
<dbReference type="EMBL" id="JAEUBG010001360">
    <property type="protein sequence ID" value="KAH3686526.1"/>
    <property type="molecule type" value="Genomic_DNA"/>
</dbReference>
<gene>
    <name evidence="1" type="ORF">WICPIJ_002504</name>
</gene>
<reference evidence="1" key="2">
    <citation type="submission" date="2021-01" db="EMBL/GenBank/DDBJ databases">
        <authorList>
            <person name="Schikora-Tamarit M.A."/>
        </authorList>
    </citation>
    <scope>NUCLEOTIDE SEQUENCE</scope>
    <source>
        <strain evidence="1">CBS2887</strain>
    </source>
</reference>
<proteinExistence type="predicted"/>
<evidence type="ECO:0000313" key="2">
    <source>
        <dbReference type="Proteomes" id="UP000774326"/>
    </source>
</evidence>
<sequence>NKLLGQLYLFLYDFDLVNCQNVRLRAIYDKFHKILIKKGIGIHPTRHIQQRLKEAGFNHIRYTCISLKQGIPSPMGNLMDFVQSFFEFIIFDKIANFEMDQEDLGNFKEIKLQYQESMKSGMTLNEMGSAVYMLVFAEKDDPNQS</sequence>
<reference evidence="1" key="1">
    <citation type="journal article" date="2021" name="Open Biol.">
        <title>Shared evolutionary footprints suggest mitochondrial oxidative damage underlies multiple complex I losses in fungi.</title>
        <authorList>
            <person name="Schikora-Tamarit M.A."/>
            <person name="Marcet-Houben M."/>
            <person name="Nosek J."/>
            <person name="Gabaldon T."/>
        </authorList>
    </citation>
    <scope>NUCLEOTIDE SEQUENCE</scope>
    <source>
        <strain evidence="1">CBS2887</strain>
    </source>
</reference>
<name>A0A9P8TQ44_WICPI</name>